<dbReference type="FunFam" id="3.40.50.10860:FF:000003">
    <property type="entry name" value="Glutamate dehydrogenase"/>
    <property type="match status" value="1"/>
</dbReference>
<dbReference type="PANTHER" id="PTHR11606:SF24">
    <property type="entry name" value="NAD-SPECIFIC GLUTAMATE DEHYDROGENASE"/>
    <property type="match status" value="1"/>
</dbReference>
<accession>A0A9X2JJX2</accession>
<reference evidence="10" key="1">
    <citation type="submission" date="2022-06" db="EMBL/GenBank/DDBJ databases">
        <title>Aeoliella straminimaris, a novel planctomycete from sediments.</title>
        <authorList>
            <person name="Vitorino I.R."/>
            <person name="Lage O.M."/>
        </authorList>
    </citation>
    <scope>NUCLEOTIDE SEQUENCE</scope>
    <source>
        <strain evidence="10">ICT_H6.2</strain>
    </source>
</reference>
<evidence type="ECO:0000256" key="3">
    <source>
        <dbReference type="ARBA" id="ARBA00023027"/>
    </source>
</evidence>
<feature type="binding site" evidence="6">
    <location>
        <position position="185"/>
    </location>
    <ligand>
        <name>NAD(+)</name>
        <dbReference type="ChEBI" id="CHEBI:57540"/>
    </ligand>
</feature>
<dbReference type="PIRSF" id="PIRSF000185">
    <property type="entry name" value="Glu_DH"/>
    <property type="match status" value="1"/>
</dbReference>
<feature type="binding site" evidence="6">
    <location>
        <position position="216"/>
    </location>
    <ligand>
        <name>NAD(+)</name>
        <dbReference type="ChEBI" id="CHEBI:57540"/>
    </ligand>
</feature>
<comment type="similarity">
    <text evidence="1 4 8">Belongs to the Glu/Leu/Phe/Val dehydrogenases family.</text>
</comment>
<comment type="caution">
    <text evidence="10">The sequence shown here is derived from an EMBL/GenBank/DDBJ whole genome shotgun (WGS) entry which is preliminary data.</text>
</comment>
<evidence type="ECO:0000256" key="6">
    <source>
        <dbReference type="PIRSR" id="PIRSR000185-2"/>
    </source>
</evidence>
<sequence length="412" mass="44966">MKAFEAVQHYFNSAADVLGLSDELRTLLATPEREITVQLPVEMDDGRLVSLIGYRVQHNRVRGPMKGGLRYHHEVDLDEVRSLASLMTWKTAVVNIPFGGAKGGVTVDSRAISSREKERITRKFVDEIHELIGPDKDIPAPDMGTDHEVMAWFVNQYNKYEGFNPAVVTGKPVEAYGIPGREEATGRGVGILTIKSLGRLGYKVPGATIAVQGFGNVGSHAAKFLSEAECKVVAVSDLSGGYYNPEGLDIMQVVRYSREHGNSLAGFPGAKAITNDDLLELDVVVLIPAALGGVITTENADRIRAKLIVEAANMPVRPDADDLLAARDITILPDVLANAGGVTVSYFEWAQNRQFYQWNLNRVRGELDHMLSTAFEQVWDLAVEHKVTLRTAAYMVGIQRVALAAKLAGLTS</sequence>
<dbReference type="InterPro" id="IPR006096">
    <property type="entry name" value="Glu/Leu/Phe/Val/Trp_DH_C"/>
</dbReference>
<proteinExistence type="inferred from homology"/>
<dbReference type="InterPro" id="IPR033922">
    <property type="entry name" value="NAD_bind_Glu_DH"/>
</dbReference>
<dbReference type="SMART" id="SM00839">
    <property type="entry name" value="ELFV_dehydrog"/>
    <property type="match status" value="1"/>
</dbReference>
<dbReference type="SUPFAM" id="SSF53223">
    <property type="entry name" value="Aminoacid dehydrogenase-like, N-terminal domain"/>
    <property type="match status" value="1"/>
</dbReference>
<dbReference type="GO" id="GO:0006538">
    <property type="term" value="P:L-glutamate catabolic process"/>
    <property type="evidence" value="ECO:0007669"/>
    <property type="project" value="TreeGrafter"/>
</dbReference>
<keyword evidence="2 4" id="KW-0560">Oxidoreductase</keyword>
<evidence type="ECO:0000259" key="9">
    <source>
        <dbReference type="SMART" id="SM00839"/>
    </source>
</evidence>
<feature type="domain" description="Glutamate/phenylalanine/leucine/valine/L-tryptophan dehydrogenase C-terminal" evidence="9">
    <location>
        <begin position="178"/>
        <end position="409"/>
    </location>
</feature>
<keyword evidence="3 6" id="KW-0520">NAD</keyword>
<evidence type="ECO:0000313" key="11">
    <source>
        <dbReference type="Proteomes" id="UP001155241"/>
    </source>
</evidence>
<feature type="binding site" evidence="6">
    <location>
        <position position="345"/>
    </location>
    <ligand>
        <name>substrate</name>
    </ligand>
</feature>
<dbReference type="Gene3D" id="3.40.50.10860">
    <property type="entry name" value="Leucine Dehydrogenase, chain A, domain 1"/>
    <property type="match status" value="1"/>
</dbReference>
<feature type="binding site" evidence="6">
    <location>
        <position position="66"/>
    </location>
    <ligand>
        <name>substrate</name>
    </ligand>
</feature>
<dbReference type="GO" id="GO:0000166">
    <property type="term" value="F:nucleotide binding"/>
    <property type="evidence" value="ECO:0007669"/>
    <property type="project" value="UniProtKB-KW"/>
</dbReference>
<name>A0A9X2JJX2_9BACT</name>
<feature type="binding site" evidence="6">
    <location>
        <position position="90"/>
    </location>
    <ligand>
        <name>substrate</name>
    </ligand>
</feature>
<dbReference type="RefSeq" id="WP_252853621.1">
    <property type="nucleotide sequence ID" value="NZ_JAMXLR010000055.1"/>
</dbReference>
<evidence type="ECO:0000256" key="4">
    <source>
        <dbReference type="PIRNR" id="PIRNR000185"/>
    </source>
</evidence>
<keyword evidence="11" id="KW-1185">Reference proteome</keyword>
<dbReference type="PANTHER" id="PTHR11606">
    <property type="entry name" value="GLUTAMATE DEHYDROGENASE"/>
    <property type="match status" value="1"/>
</dbReference>
<dbReference type="CDD" id="cd01076">
    <property type="entry name" value="NAD_bind_1_Glu_DH"/>
    <property type="match status" value="1"/>
</dbReference>
<dbReference type="Proteomes" id="UP001155241">
    <property type="component" value="Unassembled WGS sequence"/>
</dbReference>
<dbReference type="InterPro" id="IPR036291">
    <property type="entry name" value="NAD(P)-bd_dom_sf"/>
</dbReference>
<dbReference type="AlphaFoldDB" id="A0A9X2JJX2"/>
<evidence type="ECO:0000256" key="1">
    <source>
        <dbReference type="ARBA" id="ARBA00006382"/>
    </source>
</evidence>
<dbReference type="InterPro" id="IPR046346">
    <property type="entry name" value="Aminoacid_DH-like_N_sf"/>
</dbReference>
<dbReference type="InterPro" id="IPR006097">
    <property type="entry name" value="Glu/Leu/Phe/Val/Trp_DH_dimer"/>
</dbReference>
<dbReference type="InterPro" id="IPR006095">
    <property type="entry name" value="Glu/Leu/Phe/Val/Trp_DH"/>
</dbReference>
<evidence type="ECO:0000313" key="10">
    <source>
        <dbReference type="EMBL" id="MCO6045509.1"/>
    </source>
</evidence>
<feature type="site" description="Important for catalysis" evidence="7">
    <location>
        <position position="142"/>
    </location>
</feature>
<evidence type="ECO:0000256" key="8">
    <source>
        <dbReference type="RuleBase" id="RU004417"/>
    </source>
</evidence>
<dbReference type="Pfam" id="PF02812">
    <property type="entry name" value="ELFV_dehydrog_N"/>
    <property type="match status" value="1"/>
</dbReference>
<gene>
    <name evidence="10" type="ORF">NG895_16480</name>
</gene>
<dbReference type="EMBL" id="JAMXLR010000055">
    <property type="protein sequence ID" value="MCO6045509.1"/>
    <property type="molecule type" value="Genomic_DNA"/>
</dbReference>
<keyword evidence="6" id="KW-0547">Nucleotide-binding</keyword>
<dbReference type="Pfam" id="PF00208">
    <property type="entry name" value="ELFV_dehydrog"/>
    <property type="match status" value="1"/>
</dbReference>
<dbReference type="GO" id="GO:0004352">
    <property type="term" value="F:glutamate dehydrogenase (NAD+) activity"/>
    <property type="evidence" value="ECO:0007669"/>
    <property type="project" value="TreeGrafter"/>
</dbReference>
<evidence type="ECO:0000256" key="2">
    <source>
        <dbReference type="ARBA" id="ARBA00023002"/>
    </source>
</evidence>
<dbReference type="Gene3D" id="3.40.50.720">
    <property type="entry name" value="NAD(P)-binding Rossmann-like Domain"/>
    <property type="match status" value="1"/>
</dbReference>
<dbReference type="InterPro" id="IPR014362">
    <property type="entry name" value="Glu_DH"/>
</dbReference>
<organism evidence="10 11">
    <name type="scientific">Aeoliella straminimaris</name>
    <dbReference type="NCBI Taxonomy" id="2954799"/>
    <lineage>
        <taxon>Bacteria</taxon>
        <taxon>Pseudomonadati</taxon>
        <taxon>Planctomycetota</taxon>
        <taxon>Planctomycetia</taxon>
        <taxon>Pirellulales</taxon>
        <taxon>Lacipirellulaceae</taxon>
        <taxon>Aeoliella</taxon>
    </lineage>
</organism>
<evidence type="ECO:0000256" key="5">
    <source>
        <dbReference type="PIRSR" id="PIRSR000185-1"/>
    </source>
</evidence>
<evidence type="ECO:0000256" key="7">
    <source>
        <dbReference type="PIRSR" id="PIRSR000185-3"/>
    </source>
</evidence>
<protein>
    <recommendedName>
        <fullName evidence="4">Glutamate dehydrogenase</fullName>
    </recommendedName>
</protein>
<dbReference type="PRINTS" id="PR00082">
    <property type="entry name" value="GLFDHDRGNASE"/>
</dbReference>
<feature type="active site" description="Proton donor" evidence="5">
    <location>
        <position position="102"/>
    </location>
</feature>
<dbReference type="SUPFAM" id="SSF51735">
    <property type="entry name" value="NAD(P)-binding Rossmann-fold domains"/>
    <property type="match status" value="1"/>
</dbReference>